<sequence>ANRCDWLLQLAWCRCPRAYLAFGLMEQDTKKKHRASRSGAKVNKKSNSEDVKKHSNIKGFSIQHTTKAARKVRKTLDHEVKKYHLPTNVASAEAAPPLIVGIVGPPASGKSTLLRSLIRHFGRQLVPVVTGPITVVVGKSFRITFLECDCNINSMIDVAKVADLVLLVVNVRKGLEMYHFEFINMLQAHGMPRVIPVLNHLDEFKDSSASRAIRKKIKQRLWTDLSAKIFMLSRFLPKKSHFSKQSSAGTEKPDGDYLPAEVQRLARMMIVKTPRPTDWRTGHPYILVDRLEDITNPNILKSNSKADRTLSLYGWVRGAPIGALCSKPVIHVAGLGDYQVIECSQQPDPCPTPNQIVQSSASIEEHTGKKLKRRLSEGERRIYAPMSNIGGVLFDRDATYIDLGGSHHLGGGRLTSGRRVIQGATETELTKARLLLSEEGAALDEKLSRDHEVRITADAPLLLGTHNGTRITGSSDGVHGSEIEERGSAVRQDEEASSDLENGSNVTDEESYDVRMFADVVLPNSERSNDKGSLFGLPGRPVKLDRRHRDIKDAFDALNWEESASSRINWKQHIYSTAADSAFNVDDEDTSVIAGGMFKLSTTTEPSGGLDDVTLPHGYESKTKFSSVLPDWSKESARSLIVNKFTTGEWNASEDAEKLLEADEDARSQLQKFKTTQLTKAAGSRIQYRPQSEMESSEELEDADSLSTALNSEEEEEHSSEEVQDEAKNADSNAGFEKSLLRPTKRQKLLEKRQRHKELFDKLYDAAQRGTATGDEKATAFYDKIMDKLESQRNLNKEVLNSLPPNVREEIEGAAPGAYVRLAISGVPNQFVENFDARQPLVIGSVAKGEEAMSFIHARFHNHRWLKRVLKSNDPITVSLGWRRYQTVAVFSKEEHNLRKRYLKYSLEHEHCHITFRGPVVPAKTGMIAFVNSAWRDQADNKPGAPSFRIAGTGTVTDCNESFQIMKKLKLVGHPFKIFSKTAFIRGMFNSELEVSKMIGSKVQTVSKIRGLVKSALTNNSSFLPGDFRATFEAPIRMADIVFLRSFVPVEIPSFYNPVLNFLMPHAGTAASDDASQKQWRMLRTHGELRQATGTKPEVREDSQYKSISRQPYVAAPLTVSTKLVAALPFADKPKPTKRQLRTMRFSHDEVRKARLAGVPKAVNLETLHSDVEVPDPVGQAKQRAELLQRLRALHSAFLERKHDKMASRTSSFKAKRTAEEAQLEARRKQTRKQFFARHRGRGAKASKS</sequence>
<dbReference type="InterPro" id="IPR012948">
    <property type="entry name" value="AARP2CN"/>
</dbReference>
<evidence type="ECO:0000256" key="3">
    <source>
        <dbReference type="ARBA" id="ARBA00023242"/>
    </source>
</evidence>
<keyword evidence="2" id="KW-0690">Ribosome biogenesis</keyword>
<feature type="region of interest" description="Disordered" evidence="4">
    <location>
        <begin position="30"/>
        <end position="56"/>
    </location>
</feature>
<dbReference type="InterPro" id="IPR030387">
    <property type="entry name" value="G_Bms1/Tsr1_dom"/>
</dbReference>
<dbReference type="SUPFAM" id="SSF52540">
    <property type="entry name" value="P-loop containing nucleoside triphosphate hydrolases"/>
    <property type="match status" value="1"/>
</dbReference>
<dbReference type="GO" id="GO:0005525">
    <property type="term" value="F:GTP binding"/>
    <property type="evidence" value="ECO:0007669"/>
    <property type="project" value="TreeGrafter"/>
</dbReference>
<evidence type="ECO:0000256" key="1">
    <source>
        <dbReference type="ARBA" id="ARBA00004604"/>
    </source>
</evidence>
<dbReference type="SMART" id="SM01362">
    <property type="entry name" value="DUF663"/>
    <property type="match status" value="1"/>
</dbReference>
<gene>
    <name evidence="6" type="primary">BMS1</name>
    <name evidence="6" type="ORF">TR112430</name>
</gene>
<dbReference type="Pfam" id="PF04950">
    <property type="entry name" value="RIBIOP_C"/>
    <property type="match status" value="1"/>
</dbReference>
<evidence type="ECO:0000256" key="4">
    <source>
        <dbReference type="SAM" id="MobiDB-lite"/>
    </source>
</evidence>
<evidence type="ECO:0000256" key="2">
    <source>
        <dbReference type="ARBA" id="ARBA00022517"/>
    </source>
</evidence>
<feature type="compositionally biased region" description="Basic residues" evidence="4">
    <location>
        <begin position="1229"/>
        <end position="1249"/>
    </location>
</feature>
<protein>
    <submittedName>
        <fullName evidence="6">Ribosome biogenesis protein BMS1 homolog</fullName>
    </submittedName>
</protein>
<name>A0A0X3NQV0_SCHSO</name>
<feature type="compositionally biased region" description="Acidic residues" evidence="4">
    <location>
        <begin position="712"/>
        <end position="724"/>
    </location>
</feature>
<dbReference type="InterPro" id="IPR039761">
    <property type="entry name" value="Bms1/Tsr1"/>
</dbReference>
<dbReference type="Gene3D" id="3.40.50.300">
    <property type="entry name" value="P-loop containing nucleotide triphosphate hydrolases"/>
    <property type="match status" value="2"/>
</dbReference>
<accession>A0A0X3NQV0</accession>
<dbReference type="GO" id="GO:0030686">
    <property type="term" value="C:90S preribosome"/>
    <property type="evidence" value="ECO:0007669"/>
    <property type="project" value="TreeGrafter"/>
</dbReference>
<feature type="region of interest" description="Disordered" evidence="4">
    <location>
        <begin position="466"/>
        <end position="507"/>
    </location>
</feature>
<evidence type="ECO:0000259" key="5">
    <source>
        <dbReference type="PROSITE" id="PS51714"/>
    </source>
</evidence>
<organism evidence="6">
    <name type="scientific">Schistocephalus solidus</name>
    <name type="common">Tapeworm</name>
    <dbReference type="NCBI Taxonomy" id="70667"/>
    <lineage>
        <taxon>Eukaryota</taxon>
        <taxon>Metazoa</taxon>
        <taxon>Spiralia</taxon>
        <taxon>Lophotrochozoa</taxon>
        <taxon>Platyhelminthes</taxon>
        <taxon>Cestoda</taxon>
        <taxon>Eucestoda</taxon>
        <taxon>Diphyllobothriidea</taxon>
        <taxon>Diphyllobothriidae</taxon>
        <taxon>Schistocephalus</taxon>
    </lineage>
</organism>
<dbReference type="GO" id="GO:0005730">
    <property type="term" value="C:nucleolus"/>
    <property type="evidence" value="ECO:0007669"/>
    <property type="project" value="UniProtKB-SubCell"/>
</dbReference>
<dbReference type="SMART" id="SM00785">
    <property type="entry name" value="AARP2CN"/>
    <property type="match status" value="1"/>
</dbReference>
<dbReference type="PANTHER" id="PTHR12858">
    <property type="entry name" value="RIBOSOME BIOGENESIS PROTEIN"/>
    <property type="match status" value="1"/>
</dbReference>
<dbReference type="EMBL" id="GEEE01021197">
    <property type="protein sequence ID" value="JAP42028.1"/>
    <property type="molecule type" value="Transcribed_RNA"/>
</dbReference>
<dbReference type="GO" id="GO:0000462">
    <property type="term" value="P:maturation of SSU-rRNA from tricistronic rRNA transcript (SSU-rRNA, 5.8S rRNA, LSU-rRNA)"/>
    <property type="evidence" value="ECO:0007669"/>
    <property type="project" value="TreeGrafter"/>
</dbReference>
<evidence type="ECO:0000313" key="6">
    <source>
        <dbReference type="EMBL" id="JAP42028.1"/>
    </source>
</evidence>
<dbReference type="InterPro" id="IPR007034">
    <property type="entry name" value="BMS1_TSR1_C"/>
</dbReference>
<dbReference type="PANTHER" id="PTHR12858:SF2">
    <property type="entry name" value="RIBOSOME BIOGENESIS PROTEIN BMS1 HOMOLOG"/>
    <property type="match status" value="1"/>
</dbReference>
<feature type="non-terminal residue" evidence="6">
    <location>
        <position position="1"/>
    </location>
</feature>
<dbReference type="PROSITE" id="PS51714">
    <property type="entry name" value="G_BMS1"/>
    <property type="match status" value="1"/>
</dbReference>
<proteinExistence type="predicted"/>
<dbReference type="GO" id="GO:0034511">
    <property type="term" value="F:U3 snoRNA binding"/>
    <property type="evidence" value="ECO:0007669"/>
    <property type="project" value="TreeGrafter"/>
</dbReference>
<feature type="region of interest" description="Disordered" evidence="4">
    <location>
        <begin position="1205"/>
        <end position="1249"/>
    </location>
</feature>
<feature type="domain" description="Bms1-type G" evidence="5">
    <location>
        <begin position="96"/>
        <end position="275"/>
    </location>
</feature>
<feature type="compositionally biased region" description="Basic and acidic residues" evidence="4">
    <location>
        <begin position="1217"/>
        <end position="1228"/>
    </location>
</feature>
<dbReference type="InterPro" id="IPR027417">
    <property type="entry name" value="P-loop_NTPase"/>
</dbReference>
<keyword evidence="3" id="KW-0539">Nucleus</keyword>
<dbReference type="GO" id="GO:0000479">
    <property type="term" value="P:endonucleolytic cleavage of tricistronic rRNA transcript (SSU-rRNA, 5.8S rRNA, LSU-rRNA)"/>
    <property type="evidence" value="ECO:0007669"/>
    <property type="project" value="TreeGrafter"/>
</dbReference>
<comment type="subcellular location">
    <subcellularLocation>
        <location evidence="1">Nucleus</location>
        <location evidence="1">Nucleolus</location>
    </subcellularLocation>
</comment>
<dbReference type="AlphaFoldDB" id="A0A0X3NQV0"/>
<feature type="compositionally biased region" description="Polar residues" evidence="4">
    <location>
        <begin position="466"/>
        <end position="475"/>
    </location>
</feature>
<feature type="region of interest" description="Disordered" evidence="4">
    <location>
        <begin position="681"/>
        <end position="748"/>
    </location>
</feature>
<feature type="compositionally biased region" description="Acidic residues" evidence="4">
    <location>
        <begin position="695"/>
        <end position="704"/>
    </location>
</feature>
<feature type="compositionally biased region" description="Basic and acidic residues" evidence="4">
    <location>
        <begin position="479"/>
        <end position="494"/>
    </location>
</feature>
<dbReference type="Pfam" id="PF08142">
    <property type="entry name" value="AARP2CN"/>
    <property type="match status" value="1"/>
</dbReference>
<dbReference type="GO" id="GO:0003924">
    <property type="term" value="F:GTPase activity"/>
    <property type="evidence" value="ECO:0007669"/>
    <property type="project" value="TreeGrafter"/>
</dbReference>
<reference evidence="6" key="1">
    <citation type="submission" date="2016-01" db="EMBL/GenBank/DDBJ databases">
        <title>Reference transcriptome for the parasite Schistocephalus solidus: insights into the molecular evolution of parasitism.</title>
        <authorList>
            <person name="Hebert F.O."/>
            <person name="Grambauer S."/>
            <person name="Barber I."/>
            <person name="Landry C.R."/>
            <person name="Aubin-Horth N."/>
        </authorList>
    </citation>
    <scope>NUCLEOTIDE SEQUENCE</scope>
</reference>